<dbReference type="InterPro" id="IPR025558">
    <property type="entry name" value="DUF4283"/>
</dbReference>
<evidence type="ECO:0000259" key="2">
    <source>
        <dbReference type="Pfam" id="PF14111"/>
    </source>
</evidence>
<evidence type="ECO:0000256" key="1">
    <source>
        <dbReference type="SAM" id="MobiDB-lite"/>
    </source>
</evidence>
<dbReference type="PANTHER" id="PTHR33233:SF17">
    <property type="entry name" value="DUF4283 DOMAIN-CONTAINING PROTEIN"/>
    <property type="match status" value="1"/>
</dbReference>
<dbReference type="PANTHER" id="PTHR33233">
    <property type="entry name" value="ENDONUCLEASE/EXONUCLEASE/PHOSPHATASE"/>
    <property type="match status" value="1"/>
</dbReference>
<dbReference type="Proteomes" id="UP000525078">
    <property type="component" value="Unassembled WGS sequence"/>
</dbReference>
<protein>
    <recommendedName>
        <fullName evidence="2">DUF4283 domain-containing protein</fullName>
    </recommendedName>
</protein>
<gene>
    <name evidence="3" type="ORF">F8388_011686</name>
</gene>
<organism evidence="3 4">
    <name type="scientific">Cannabis sativa</name>
    <name type="common">Hemp</name>
    <name type="synonym">Marijuana</name>
    <dbReference type="NCBI Taxonomy" id="3483"/>
    <lineage>
        <taxon>Eukaryota</taxon>
        <taxon>Viridiplantae</taxon>
        <taxon>Streptophyta</taxon>
        <taxon>Embryophyta</taxon>
        <taxon>Tracheophyta</taxon>
        <taxon>Spermatophyta</taxon>
        <taxon>Magnoliopsida</taxon>
        <taxon>eudicotyledons</taxon>
        <taxon>Gunneridae</taxon>
        <taxon>Pentapetalae</taxon>
        <taxon>rosids</taxon>
        <taxon>fabids</taxon>
        <taxon>Rosales</taxon>
        <taxon>Cannabaceae</taxon>
        <taxon>Cannabis</taxon>
    </lineage>
</organism>
<feature type="compositionally biased region" description="Polar residues" evidence="1">
    <location>
        <begin position="54"/>
        <end position="65"/>
    </location>
</feature>
<name>A0A7J6GXW8_CANSA</name>
<feature type="compositionally biased region" description="Polar residues" evidence="1">
    <location>
        <begin position="73"/>
        <end position="82"/>
    </location>
</feature>
<proteinExistence type="predicted"/>
<reference evidence="3 4" key="1">
    <citation type="journal article" date="2020" name="bioRxiv">
        <title>Sequence and annotation of 42 cannabis genomes reveals extensive copy number variation in cannabinoid synthesis and pathogen resistance genes.</title>
        <authorList>
            <person name="Mckernan K.J."/>
            <person name="Helbert Y."/>
            <person name="Kane L.T."/>
            <person name="Ebling H."/>
            <person name="Zhang L."/>
            <person name="Liu B."/>
            <person name="Eaton Z."/>
            <person name="Mclaughlin S."/>
            <person name="Kingan S."/>
            <person name="Baybayan P."/>
            <person name="Concepcion G."/>
            <person name="Jordan M."/>
            <person name="Riva A."/>
            <person name="Barbazuk W."/>
            <person name="Harkins T."/>
        </authorList>
    </citation>
    <scope>NUCLEOTIDE SEQUENCE [LARGE SCALE GENOMIC DNA]</scope>
    <source>
        <strain evidence="4">cv. Jamaican Lion 4</strain>
        <tissue evidence="3">Leaf</tissue>
    </source>
</reference>
<dbReference type="EMBL" id="JAATIP010000038">
    <property type="protein sequence ID" value="KAF4387538.1"/>
    <property type="molecule type" value="Genomic_DNA"/>
</dbReference>
<sequence length="230" mass="26405">MYRRKLVTRLPVEDVLAGIKGETEEVDESHSTKGLNLIVKMVRIQDLIETEVTNRSGNSRAQSWAQEVENEQKMNLDNQQSPRSAKQIWETFTKEKIMKQDQRLLFTDPLIREGIKIAQVDLEEVQEEEKCWNSAVICKVLGANPPVSIFEGFVKRVWGHFGVVQVSELSMGLIMVRFNDEATRDQVVEVGVVQFDRKLVIVRPWSADLNALNLVRTVPLWIRLHNLGLQ</sequence>
<evidence type="ECO:0000313" key="3">
    <source>
        <dbReference type="EMBL" id="KAF4387538.1"/>
    </source>
</evidence>
<evidence type="ECO:0000313" key="4">
    <source>
        <dbReference type="Proteomes" id="UP000525078"/>
    </source>
</evidence>
<feature type="region of interest" description="Disordered" evidence="1">
    <location>
        <begin position="54"/>
        <end position="82"/>
    </location>
</feature>
<dbReference type="Pfam" id="PF14111">
    <property type="entry name" value="DUF4283"/>
    <property type="match status" value="1"/>
</dbReference>
<accession>A0A7J6GXW8</accession>
<feature type="domain" description="DUF4283" evidence="2">
    <location>
        <begin position="131"/>
        <end position="210"/>
    </location>
</feature>
<comment type="caution">
    <text evidence="3">The sequence shown here is derived from an EMBL/GenBank/DDBJ whole genome shotgun (WGS) entry which is preliminary data.</text>
</comment>
<dbReference type="AlphaFoldDB" id="A0A7J6GXW8"/>